<evidence type="ECO:0000259" key="8">
    <source>
        <dbReference type="Pfam" id="PF03372"/>
    </source>
</evidence>
<feature type="site" description="Important for catalytic activity" evidence="6">
    <location>
        <position position="321"/>
    </location>
</feature>
<dbReference type="GO" id="GO:0008311">
    <property type="term" value="F:double-stranded DNA 3'-5' DNA exonuclease activity"/>
    <property type="evidence" value="ECO:0007669"/>
    <property type="project" value="TreeGrafter"/>
</dbReference>
<feature type="binding site" evidence="5">
    <location>
        <position position="260"/>
    </location>
    <ligand>
        <name>Mg(2+)</name>
        <dbReference type="ChEBI" id="CHEBI:18420"/>
        <label>1</label>
    </ligand>
</feature>
<comment type="cofactor">
    <cofactor evidence="5">
        <name>Mg(2+)</name>
        <dbReference type="ChEBI" id="CHEBI:18420"/>
    </cofactor>
    <cofactor evidence="5">
        <name>Mn(2+)</name>
        <dbReference type="ChEBI" id="CHEBI:29035"/>
    </cofactor>
    <text evidence="5">Probably binds two magnesium or manganese ions per subunit.</text>
</comment>
<dbReference type="GO" id="GO:0006284">
    <property type="term" value="P:base-excision repair"/>
    <property type="evidence" value="ECO:0007669"/>
    <property type="project" value="TreeGrafter"/>
</dbReference>
<evidence type="ECO:0000256" key="4">
    <source>
        <dbReference type="ARBA" id="ARBA00022842"/>
    </source>
</evidence>
<dbReference type="PANTHER" id="PTHR22748:SF14">
    <property type="entry name" value="ENDONUCLEASE_EXONUCLEASE_PHOSPHATASE DOMAIN-CONTAINING PROTEIN"/>
    <property type="match status" value="1"/>
</dbReference>
<dbReference type="GO" id="GO:0046872">
    <property type="term" value="F:metal ion binding"/>
    <property type="evidence" value="ECO:0007669"/>
    <property type="project" value="UniProtKB-KW"/>
</dbReference>
<dbReference type="GO" id="GO:0008081">
    <property type="term" value="F:phosphoric diester hydrolase activity"/>
    <property type="evidence" value="ECO:0007669"/>
    <property type="project" value="TreeGrafter"/>
</dbReference>
<evidence type="ECO:0000256" key="6">
    <source>
        <dbReference type="PIRSR" id="PIRSR604808-3"/>
    </source>
</evidence>
<dbReference type="AlphaFoldDB" id="A0A6A7AZF1"/>
<evidence type="ECO:0000313" key="9">
    <source>
        <dbReference type="EMBL" id="KAF2848502.1"/>
    </source>
</evidence>
<dbReference type="GO" id="GO:0005634">
    <property type="term" value="C:nucleus"/>
    <property type="evidence" value="ECO:0007669"/>
    <property type="project" value="TreeGrafter"/>
</dbReference>
<dbReference type="Gene3D" id="3.60.10.10">
    <property type="entry name" value="Endonuclease/exonuclease/phosphatase"/>
    <property type="match status" value="1"/>
</dbReference>
<feature type="binding site" evidence="5">
    <location>
        <position position="262"/>
    </location>
    <ligand>
        <name>Mg(2+)</name>
        <dbReference type="ChEBI" id="CHEBI:18420"/>
        <label>1</label>
    </ligand>
</feature>
<dbReference type="PANTHER" id="PTHR22748">
    <property type="entry name" value="AP ENDONUCLEASE"/>
    <property type="match status" value="1"/>
</dbReference>
<comment type="similarity">
    <text evidence="1">Belongs to the DNA repair enzymes AP/ExoA family.</text>
</comment>
<proteinExistence type="inferred from homology"/>
<feature type="compositionally biased region" description="Low complexity" evidence="7">
    <location>
        <begin position="17"/>
        <end position="33"/>
    </location>
</feature>
<feature type="site" description="Transition state stabilizer" evidence="6">
    <location>
        <position position="262"/>
    </location>
</feature>
<dbReference type="Proteomes" id="UP000799423">
    <property type="component" value="Unassembled WGS sequence"/>
</dbReference>
<gene>
    <name evidence="9" type="ORF">T440DRAFT_480836</name>
</gene>
<evidence type="ECO:0000256" key="5">
    <source>
        <dbReference type="PIRSR" id="PIRSR604808-2"/>
    </source>
</evidence>
<feature type="region of interest" description="Disordered" evidence="7">
    <location>
        <begin position="1"/>
        <end position="36"/>
    </location>
</feature>
<keyword evidence="5" id="KW-0464">Manganese</keyword>
<evidence type="ECO:0000256" key="7">
    <source>
        <dbReference type="SAM" id="MobiDB-lite"/>
    </source>
</evidence>
<accession>A0A6A7AZF1</accession>
<keyword evidence="10" id="KW-1185">Reference proteome</keyword>
<dbReference type="PROSITE" id="PS51435">
    <property type="entry name" value="AP_NUCLEASE_F1_4"/>
    <property type="match status" value="1"/>
</dbReference>
<dbReference type="Pfam" id="PF03372">
    <property type="entry name" value="Exo_endo_phos"/>
    <property type="match status" value="1"/>
</dbReference>
<evidence type="ECO:0000313" key="10">
    <source>
        <dbReference type="Proteomes" id="UP000799423"/>
    </source>
</evidence>
<evidence type="ECO:0000256" key="3">
    <source>
        <dbReference type="ARBA" id="ARBA00022801"/>
    </source>
</evidence>
<feature type="domain" description="Endonuclease/exonuclease/phosphatase" evidence="8">
    <location>
        <begin position="47"/>
        <end position="327"/>
    </location>
</feature>
<dbReference type="OrthoDB" id="498125at2759"/>
<protein>
    <submittedName>
        <fullName evidence="9">DNase I-like protein</fullName>
    </submittedName>
</protein>
<dbReference type="InterPro" id="IPR004808">
    <property type="entry name" value="AP_endonuc_1"/>
</dbReference>
<sequence>MDREISPPPAKRRKTRATAFATSSSAAASSSSSEALPPLDKDAIRIVSWNINGIEPFLQKPITTYFQSPKRKASNTTKDPTHPASLRGFLERHKWPSILFLQEVKISSQDNQTQDAVRTAINKKLPSETTTSTSGPTYEAHFVLPTDRYNARGPHGNGKVYGVCSILRTDLHLTYTLTTRSVPWDHEGRISVIELRSPATKPLALYNIYAVNGTDNPWRDSQTGIVKGTRHLKKRMLQLSLAVECRTLVSEGWNIVLGGDMNVALEARDAYPKLRVHPAEHGGKVPGFKGVDVWREMHGEDRRYTYFPVGRKWGSSCDRVDYFVVGKGGNTGV</sequence>
<dbReference type="GO" id="GO:0003906">
    <property type="term" value="F:DNA-(apurinic or apyrimidinic site) endonuclease activity"/>
    <property type="evidence" value="ECO:0007669"/>
    <property type="project" value="TreeGrafter"/>
</dbReference>
<evidence type="ECO:0000256" key="1">
    <source>
        <dbReference type="ARBA" id="ARBA00007092"/>
    </source>
</evidence>
<dbReference type="EMBL" id="MU006317">
    <property type="protein sequence ID" value="KAF2848502.1"/>
    <property type="molecule type" value="Genomic_DNA"/>
</dbReference>
<dbReference type="SUPFAM" id="SSF56219">
    <property type="entry name" value="DNase I-like"/>
    <property type="match status" value="1"/>
</dbReference>
<feature type="binding site" evidence="5">
    <location>
        <position position="103"/>
    </location>
    <ligand>
        <name>Mg(2+)</name>
        <dbReference type="ChEBI" id="CHEBI:18420"/>
        <label>1</label>
    </ligand>
</feature>
<keyword evidence="3" id="KW-0378">Hydrolase</keyword>
<reference evidence="9" key="1">
    <citation type="submission" date="2020-01" db="EMBL/GenBank/DDBJ databases">
        <authorList>
            <consortium name="DOE Joint Genome Institute"/>
            <person name="Haridas S."/>
            <person name="Albert R."/>
            <person name="Binder M."/>
            <person name="Bloem J."/>
            <person name="Labutti K."/>
            <person name="Salamov A."/>
            <person name="Andreopoulos B."/>
            <person name="Baker S.E."/>
            <person name="Barry K."/>
            <person name="Bills G."/>
            <person name="Bluhm B.H."/>
            <person name="Cannon C."/>
            <person name="Castanera R."/>
            <person name="Culley D.E."/>
            <person name="Daum C."/>
            <person name="Ezra D."/>
            <person name="Gonzalez J.B."/>
            <person name="Henrissat B."/>
            <person name="Kuo A."/>
            <person name="Liang C."/>
            <person name="Lipzen A."/>
            <person name="Lutzoni F."/>
            <person name="Magnuson J."/>
            <person name="Mondo S."/>
            <person name="Nolan M."/>
            <person name="Ohm R."/>
            <person name="Pangilinan J."/>
            <person name="Park H.-J."/>
            <person name="Ramirez L."/>
            <person name="Alfaro M."/>
            <person name="Sun H."/>
            <person name="Tritt A."/>
            <person name="Yoshinaga Y."/>
            <person name="Zwiers L.-H."/>
            <person name="Turgeon B.G."/>
            <person name="Goodwin S.B."/>
            <person name="Spatafora J.W."/>
            <person name="Crous P.W."/>
            <person name="Grigoriev I.V."/>
        </authorList>
    </citation>
    <scope>NUCLEOTIDE SEQUENCE</scope>
    <source>
        <strain evidence="9">IPT5</strain>
    </source>
</reference>
<evidence type="ECO:0000256" key="2">
    <source>
        <dbReference type="ARBA" id="ARBA00022723"/>
    </source>
</evidence>
<keyword evidence="4 5" id="KW-0460">Magnesium</keyword>
<dbReference type="InterPro" id="IPR005135">
    <property type="entry name" value="Endo/exonuclease/phosphatase"/>
</dbReference>
<feature type="binding site" evidence="5">
    <location>
        <position position="50"/>
    </location>
    <ligand>
        <name>Mg(2+)</name>
        <dbReference type="ChEBI" id="CHEBI:18420"/>
        <label>1</label>
    </ligand>
</feature>
<name>A0A6A7AZF1_9PLEO</name>
<organism evidence="9 10">
    <name type="scientific">Plenodomus tracheiphilus IPT5</name>
    <dbReference type="NCBI Taxonomy" id="1408161"/>
    <lineage>
        <taxon>Eukaryota</taxon>
        <taxon>Fungi</taxon>
        <taxon>Dikarya</taxon>
        <taxon>Ascomycota</taxon>
        <taxon>Pezizomycotina</taxon>
        <taxon>Dothideomycetes</taxon>
        <taxon>Pleosporomycetidae</taxon>
        <taxon>Pleosporales</taxon>
        <taxon>Pleosporineae</taxon>
        <taxon>Leptosphaeriaceae</taxon>
        <taxon>Plenodomus</taxon>
    </lineage>
</organism>
<dbReference type="InterPro" id="IPR036691">
    <property type="entry name" value="Endo/exonu/phosph_ase_sf"/>
</dbReference>
<keyword evidence="2 5" id="KW-0479">Metal-binding</keyword>